<feature type="chain" id="PRO_5047417621" evidence="1">
    <location>
        <begin position="25"/>
        <end position="112"/>
    </location>
</feature>
<organism evidence="2 3">
    <name type="scientific">Aurantiacibacter gilvus</name>
    <dbReference type="NCBI Taxonomy" id="3139141"/>
    <lineage>
        <taxon>Bacteria</taxon>
        <taxon>Pseudomonadati</taxon>
        <taxon>Pseudomonadota</taxon>
        <taxon>Alphaproteobacteria</taxon>
        <taxon>Sphingomonadales</taxon>
        <taxon>Erythrobacteraceae</taxon>
        <taxon>Aurantiacibacter</taxon>
    </lineage>
</organism>
<reference evidence="2 3" key="1">
    <citation type="submission" date="2024-04" db="EMBL/GenBank/DDBJ databases">
        <title>Aurantiacibacter sp. DGU6 16S ribosomal RNA gene Genome sequencing and assembly.</title>
        <authorList>
            <person name="Park S."/>
        </authorList>
    </citation>
    <scope>NUCLEOTIDE SEQUENCE [LARGE SCALE GENOMIC DNA]</scope>
    <source>
        <strain evidence="2 3">DGU6</strain>
    </source>
</reference>
<sequence length="112" mass="12063">MKKIIYAAALAAGLSGMAVTPAFAQEEAASEAQEHYSVETTTIATLLDDPESAAILERLIPTVYDNDMFQTMGRPNTLRVAAQYEAAVLTEAKMAEIQAALDELAERRAAED</sequence>
<keyword evidence="1" id="KW-0732">Signal</keyword>
<accession>A0ABU9ICE5</accession>
<evidence type="ECO:0000256" key="1">
    <source>
        <dbReference type="SAM" id="SignalP"/>
    </source>
</evidence>
<dbReference type="EMBL" id="JBBYHV010000001">
    <property type="protein sequence ID" value="MEL1250098.1"/>
    <property type="molecule type" value="Genomic_DNA"/>
</dbReference>
<evidence type="ECO:0000313" key="2">
    <source>
        <dbReference type="EMBL" id="MEL1250098.1"/>
    </source>
</evidence>
<dbReference type="Proteomes" id="UP001497045">
    <property type="component" value="Unassembled WGS sequence"/>
</dbReference>
<dbReference type="RefSeq" id="WP_341672617.1">
    <property type="nucleotide sequence ID" value="NZ_JBBYHV010000001.1"/>
</dbReference>
<evidence type="ECO:0000313" key="3">
    <source>
        <dbReference type="Proteomes" id="UP001497045"/>
    </source>
</evidence>
<proteinExistence type="predicted"/>
<keyword evidence="3" id="KW-1185">Reference proteome</keyword>
<feature type="signal peptide" evidence="1">
    <location>
        <begin position="1"/>
        <end position="24"/>
    </location>
</feature>
<comment type="caution">
    <text evidence="2">The sequence shown here is derived from an EMBL/GenBank/DDBJ whole genome shotgun (WGS) entry which is preliminary data.</text>
</comment>
<protein>
    <submittedName>
        <fullName evidence="2">Uncharacterized protein</fullName>
    </submittedName>
</protein>
<name>A0ABU9ICE5_9SPHN</name>
<gene>
    <name evidence="2" type="ORF">AAEO60_05390</name>
</gene>